<organism evidence="2 3">
    <name type="scientific">Marivirga atlantica</name>
    <dbReference type="NCBI Taxonomy" id="1548457"/>
    <lineage>
        <taxon>Bacteria</taxon>
        <taxon>Pseudomonadati</taxon>
        <taxon>Bacteroidota</taxon>
        <taxon>Cytophagia</taxon>
        <taxon>Cytophagales</taxon>
        <taxon>Marivirgaceae</taxon>
        <taxon>Marivirga</taxon>
    </lineage>
</organism>
<evidence type="ECO:0000313" key="2">
    <source>
        <dbReference type="EMBL" id="MBL0763855.1"/>
    </source>
</evidence>
<protein>
    <submittedName>
        <fullName evidence="2">GNAT family N-acetyltransferase</fullName>
    </submittedName>
</protein>
<proteinExistence type="predicted"/>
<dbReference type="Pfam" id="PF00583">
    <property type="entry name" value="Acetyltransf_1"/>
    <property type="match status" value="1"/>
</dbReference>
<reference evidence="2" key="1">
    <citation type="submission" date="2021-01" db="EMBL/GenBank/DDBJ databases">
        <title>Marivirga sp. nov., isolated from intertidal surface sediments.</title>
        <authorList>
            <person name="Zhang M."/>
        </authorList>
    </citation>
    <scope>NUCLEOTIDE SEQUENCE</scope>
    <source>
        <strain evidence="2">SM1354</strain>
    </source>
</reference>
<dbReference type="CDD" id="cd04301">
    <property type="entry name" value="NAT_SF"/>
    <property type="match status" value="1"/>
</dbReference>
<feature type="domain" description="N-acetyltransferase" evidence="1">
    <location>
        <begin position="95"/>
        <end position="233"/>
    </location>
</feature>
<dbReference type="PANTHER" id="PTHR43617">
    <property type="entry name" value="L-AMINO ACID N-ACETYLTRANSFERASE"/>
    <property type="match status" value="1"/>
</dbReference>
<dbReference type="InterPro" id="IPR016181">
    <property type="entry name" value="Acyl_CoA_acyltransferase"/>
</dbReference>
<dbReference type="EMBL" id="JAERQG010000001">
    <property type="protein sequence ID" value="MBL0763855.1"/>
    <property type="molecule type" value="Genomic_DNA"/>
</dbReference>
<evidence type="ECO:0000313" key="3">
    <source>
        <dbReference type="Proteomes" id="UP000642920"/>
    </source>
</evidence>
<dbReference type="GO" id="GO:0016747">
    <property type="term" value="F:acyltransferase activity, transferring groups other than amino-acyl groups"/>
    <property type="evidence" value="ECO:0007669"/>
    <property type="project" value="InterPro"/>
</dbReference>
<accession>A0A937A5A2</accession>
<dbReference type="Gene3D" id="3.40.630.30">
    <property type="match status" value="1"/>
</dbReference>
<sequence length="233" mass="26911">MYNKIVKLEWDSEFFNLEVGKLIIQNSIPSNFLKELSKFQLVYIFSENKISEIDDLLVDKKTILTLKLDDSKEFKVKETNGIIEPFDIKKHDTSTLIDLAIQSGIYSRFNLDPNIDDLLFKKLYRKWILNSIDKVNALQTLVFSFENKVVALLTISIENESTASIGLFAVDSNYRGLGIGINMINQAINYVKEQGYDRLNVVTQLDNNSAINIYKKAGFNIINLTYIYHYWNL</sequence>
<dbReference type="SUPFAM" id="SSF55729">
    <property type="entry name" value="Acyl-CoA N-acyltransferases (Nat)"/>
    <property type="match status" value="1"/>
</dbReference>
<dbReference type="RefSeq" id="WP_201916890.1">
    <property type="nucleotide sequence ID" value="NZ_JAERQG010000001.1"/>
</dbReference>
<dbReference type="InterPro" id="IPR000182">
    <property type="entry name" value="GNAT_dom"/>
</dbReference>
<keyword evidence="3" id="KW-1185">Reference proteome</keyword>
<evidence type="ECO:0000259" key="1">
    <source>
        <dbReference type="PROSITE" id="PS51186"/>
    </source>
</evidence>
<dbReference type="Proteomes" id="UP000642920">
    <property type="component" value="Unassembled WGS sequence"/>
</dbReference>
<gene>
    <name evidence="2" type="ORF">JKP34_01250</name>
</gene>
<dbReference type="InterPro" id="IPR050276">
    <property type="entry name" value="MshD_Acetyltransferase"/>
</dbReference>
<comment type="caution">
    <text evidence="2">The sequence shown here is derived from an EMBL/GenBank/DDBJ whole genome shotgun (WGS) entry which is preliminary data.</text>
</comment>
<name>A0A937A5A2_9BACT</name>
<dbReference type="PROSITE" id="PS51186">
    <property type="entry name" value="GNAT"/>
    <property type="match status" value="1"/>
</dbReference>
<dbReference type="AlphaFoldDB" id="A0A937A5A2"/>